<dbReference type="SUPFAM" id="SSF48452">
    <property type="entry name" value="TPR-like"/>
    <property type="match status" value="1"/>
</dbReference>
<dbReference type="Pfam" id="PF13191">
    <property type="entry name" value="AAA_16"/>
    <property type="match status" value="1"/>
</dbReference>
<dbReference type="InterPro" id="IPR027417">
    <property type="entry name" value="P-loop_NTPase"/>
</dbReference>
<dbReference type="SMART" id="SM00421">
    <property type="entry name" value="HTH_LUXR"/>
    <property type="match status" value="1"/>
</dbReference>
<dbReference type="InterPro" id="IPR019734">
    <property type="entry name" value="TPR_rpt"/>
</dbReference>
<name>A0A7K1L581_9ACTN</name>
<dbReference type="PANTHER" id="PTHR44688:SF16">
    <property type="entry name" value="DNA-BINDING TRANSCRIPTIONAL ACTIVATOR DEVR_DOSR"/>
    <property type="match status" value="1"/>
</dbReference>
<dbReference type="Gene3D" id="3.40.50.300">
    <property type="entry name" value="P-loop containing nucleotide triphosphate hydrolases"/>
    <property type="match status" value="1"/>
</dbReference>
<dbReference type="PANTHER" id="PTHR44688">
    <property type="entry name" value="DNA-BINDING TRANSCRIPTIONAL ACTIVATOR DEVR_DOSR"/>
    <property type="match status" value="1"/>
</dbReference>
<dbReference type="Pfam" id="PF00196">
    <property type="entry name" value="GerE"/>
    <property type="match status" value="1"/>
</dbReference>
<dbReference type="InterPro" id="IPR016032">
    <property type="entry name" value="Sig_transdc_resp-reg_C-effctor"/>
</dbReference>
<keyword evidence="6" id="KW-1185">Reference proteome</keyword>
<dbReference type="Gene3D" id="1.25.40.10">
    <property type="entry name" value="Tetratricopeptide repeat domain"/>
    <property type="match status" value="1"/>
</dbReference>
<protein>
    <submittedName>
        <fullName evidence="5">AAA family ATPase</fullName>
    </submittedName>
</protein>
<keyword evidence="1" id="KW-0805">Transcription regulation</keyword>
<keyword evidence="3" id="KW-0804">Transcription</keyword>
<dbReference type="SUPFAM" id="SSF52540">
    <property type="entry name" value="P-loop containing nucleoside triphosphate hydrolases"/>
    <property type="match status" value="1"/>
</dbReference>
<dbReference type="SMART" id="SM00028">
    <property type="entry name" value="TPR"/>
    <property type="match status" value="4"/>
</dbReference>
<dbReference type="PRINTS" id="PR00038">
    <property type="entry name" value="HTHLUXR"/>
</dbReference>
<evidence type="ECO:0000313" key="5">
    <source>
        <dbReference type="EMBL" id="MUN39443.1"/>
    </source>
</evidence>
<sequence length="956" mass="102747">MGRTQPVAPSRPDVIRHGETQRLHGALDALDQGRGQIIELVGEPGIGKTRLLAEMMGEAQRRGLAVFHTRCTEFEQSIPYQVFAHLLAARPMTDRLLQLPADDRNLIGKVVTRPQTGCAEAERPAAWYRYRLSFSMRTLLGGLAEKVVLVIEDFHWADAESVELIDYLVRRPVEGPLLIVIVHRPRQASPRLRSSLAHGIELGSVARIELGPLSLEQSARLLGVPREEPGFVELHMASQGVPLYLLALAAGGHALDGDLPSGDPPAHLSGLLLGEVMALDTRESFVAAAAAVLGEHCVMDALIKVAEIGSADVSKAVDTLIARDVLRPVNSGVGFTFRHPIMRWVVYANADLTWRLCAHRKALAVLAEHGAPAAEQAVHVERSIARAEPPDLDVLTRAAEDALITDPGRASHWLEVALQAFPEGRMEPRKRIELLLLRTRALGLAGRLSESRDLLHQVLRAVGDDHGDLRASTVAFCAVIECLLGHFAEARALLAGELDTILTCDDPPAGAATLLIEHGIIGAFDGQMPSCAQVKCAVRLARRHGDRVAEAGALVLNGLCDAFNSIPQARASLAVGSGYIDRLSDAELAAHPEYLGLLGWAETLAGLFQDSQRHFARGMDIARKFGRSYMLPAMLLGLGNVHRHIGHLADARRTATEARELAEGFDADHLSGLALALESLAMAEGTGEGVSETAVRLAEEAFFILRSRDFFWSTAGAIAVAIAAWYDGGPRRSMMLLLDAGGGCDLPRIPPFQRVQALTLILAASLAVGEPLPQCAELAEEEAAGLDLPSPRAYARVARAMVLKHEGRSAEAAEAYQEAAGLFSEAGMIHAQSRSLLLAAHDLAQGGPRRELRSNLVLARELARRCGADRAAEAAAQLLRSLDEGSAPTAPHTDLSVLTEREREIAGIAGTGLRTREIAAALSLSPRTVDVHLTRIYRKLSISSRAALARLMAESG</sequence>
<dbReference type="Proteomes" id="UP000432015">
    <property type="component" value="Unassembled WGS sequence"/>
</dbReference>
<dbReference type="EMBL" id="WOFH01000008">
    <property type="protein sequence ID" value="MUN39443.1"/>
    <property type="molecule type" value="Genomic_DNA"/>
</dbReference>
<dbReference type="GO" id="GO:0003677">
    <property type="term" value="F:DNA binding"/>
    <property type="evidence" value="ECO:0007669"/>
    <property type="project" value="UniProtKB-KW"/>
</dbReference>
<dbReference type="InterPro" id="IPR011990">
    <property type="entry name" value="TPR-like_helical_dom_sf"/>
</dbReference>
<evidence type="ECO:0000256" key="2">
    <source>
        <dbReference type="ARBA" id="ARBA00023125"/>
    </source>
</evidence>
<evidence type="ECO:0000256" key="1">
    <source>
        <dbReference type="ARBA" id="ARBA00023015"/>
    </source>
</evidence>
<dbReference type="Gene3D" id="1.10.10.10">
    <property type="entry name" value="Winged helix-like DNA-binding domain superfamily/Winged helix DNA-binding domain"/>
    <property type="match status" value="1"/>
</dbReference>
<dbReference type="PROSITE" id="PS00622">
    <property type="entry name" value="HTH_LUXR_1"/>
    <property type="match status" value="1"/>
</dbReference>
<dbReference type="InterPro" id="IPR036388">
    <property type="entry name" value="WH-like_DNA-bd_sf"/>
</dbReference>
<comment type="caution">
    <text evidence="5">The sequence shown here is derived from an EMBL/GenBank/DDBJ whole genome shotgun (WGS) entry which is preliminary data.</text>
</comment>
<accession>A0A7K1L581</accession>
<evidence type="ECO:0000313" key="6">
    <source>
        <dbReference type="Proteomes" id="UP000432015"/>
    </source>
</evidence>
<gene>
    <name evidence="5" type="ORF">GNZ18_22990</name>
</gene>
<dbReference type="RefSeq" id="WP_156218609.1">
    <property type="nucleotide sequence ID" value="NZ_WOFH01000008.1"/>
</dbReference>
<dbReference type="InterPro" id="IPR000792">
    <property type="entry name" value="Tscrpt_reg_LuxR_C"/>
</dbReference>
<organism evidence="5 6">
    <name type="scientific">Actinomadura litoris</name>
    <dbReference type="NCBI Taxonomy" id="2678616"/>
    <lineage>
        <taxon>Bacteria</taxon>
        <taxon>Bacillati</taxon>
        <taxon>Actinomycetota</taxon>
        <taxon>Actinomycetes</taxon>
        <taxon>Streptosporangiales</taxon>
        <taxon>Thermomonosporaceae</taxon>
        <taxon>Actinomadura</taxon>
    </lineage>
</organism>
<dbReference type="InterPro" id="IPR041664">
    <property type="entry name" value="AAA_16"/>
</dbReference>
<dbReference type="CDD" id="cd06170">
    <property type="entry name" value="LuxR_C_like"/>
    <property type="match status" value="1"/>
</dbReference>
<proteinExistence type="predicted"/>
<dbReference type="AlphaFoldDB" id="A0A7K1L581"/>
<feature type="domain" description="HTH luxR-type" evidence="4">
    <location>
        <begin position="891"/>
        <end position="956"/>
    </location>
</feature>
<reference evidence="5 6" key="1">
    <citation type="submission" date="2019-11" db="EMBL/GenBank/DDBJ databases">
        <authorList>
            <person name="Cao P."/>
        </authorList>
    </citation>
    <scope>NUCLEOTIDE SEQUENCE [LARGE SCALE GENOMIC DNA]</scope>
    <source>
        <strain evidence="5 6">NEAU-AAG5</strain>
    </source>
</reference>
<dbReference type="PROSITE" id="PS50043">
    <property type="entry name" value="HTH_LUXR_2"/>
    <property type="match status" value="1"/>
</dbReference>
<evidence type="ECO:0000259" key="4">
    <source>
        <dbReference type="PROSITE" id="PS50043"/>
    </source>
</evidence>
<evidence type="ECO:0000256" key="3">
    <source>
        <dbReference type="ARBA" id="ARBA00023163"/>
    </source>
</evidence>
<keyword evidence="2" id="KW-0238">DNA-binding</keyword>
<dbReference type="GO" id="GO:0006355">
    <property type="term" value="P:regulation of DNA-templated transcription"/>
    <property type="evidence" value="ECO:0007669"/>
    <property type="project" value="InterPro"/>
</dbReference>
<dbReference type="SUPFAM" id="SSF46894">
    <property type="entry name" value="C-terminal effector domain of the bipartite response regulators"/>
    <property type="match status" value="1"/>
</dbReference>